<reference evidence="1" key="1">
    <citation type="journal article" date="2021" name="PeerJ">
        <title>Extensive microbial diversity within the chicken gut microbiome revealed by metagenomics and culture.</title>
        <authorList>
            <person name="Gilroy R."/>
            <person name="Ravi A."/>
            <person name="Getino M."/>
            <person name="Pursley I."/>
            <person name="Horton D.L."/>
            <person name="Alikhan N.F."/>
            <person name="Baker D."/>
            <person name="Gharbi K."/>
            <person name="Hall N."/>
            <person name="Watson M."/>
            <person name="Adriaenssens E.M."/>
            <person name="Foster-Nyarko E."/>
            <person name="Jarju S."/>
            <person name="Secka A."/>
            <person name="Antonio M."/>
            <person name="Oren A."/>
            <person name="Chaudhuri R.R."/>
            <person name="La Ragione R."/>
            <person name="Hildebrand F."/>
            <person name="Pallen M.J."/>
        </authorList>
    </citation>
    <scope>NUCLEOTIDE SEQUENCE</scope>
    <source>
        <strain evidence="1">CHK33-5263</strain>
    </source>
</reference>
<accession>A0A9D2DW05</accession>
<dbReference type="EMBL" id="DXBS01000030">
    <property type="protein sequence ID" value="HIZ24113.1"/>
    <property type="molecule type" value="Genomic_DNA"/>
</dbReference>
<dbReference type="SUPFAM" id="SSF49785">
    <property type="entry name" value="Galactose-binding domain-like"/>
    <property type="match status" value="1"/>
</dbReference>
<protein>
    <recommendedName>
        <fullName evidence="3">Malectin domain-containing protein</fullName>
    </recommendedName>
</protein>
<sequence length="102" mass="11425">MVRIFPLHYTKNQYESGVARNLQYSFELPEGEYVVEMYFTDPWNCSKAPTVTANGEAIFMDAAVNAVLTSEVITVTDGTLTLDITSDDLCINICYIRIIFAA</sequence>
<dbReference type="Gene3D" id="2.60.120.430">
    <property type="entry name" value="Galactose-binding lectin"/>
    <property type="match status" value="1"/>
</dbReference>
<evidence type="ECO:0000313" key="1">
    <source>
        <dbReference type="EMBL" id="HIZ24113.1"/>
    </source>
</evidence>
<name>A0A9D2DW05_9FIRM</name>
<dbReference type="InterPro" id="IPR008979">
    <property type="entry name" value="Galactose-bd-like_sf"/>
</dbReference>
<gene>
    <name evidence="1" type="ORF">H9812_01355</name>
</gene>
<dbReference type="AlphaFoldDB" id="A0A9D2DW05"/>
<evidence type="ECO:0000313" key="2">
    <source>
        <dbReference type="Proteomes" id="UP000824044"/>
    </source>
</evidence>
<evidence type="ECO:0008006" key="3">
    <source>
        <dbReference type="Google" id="ProtNLM"/>
    </source>
</evidence>
<proteinExistence type="predicted"/>
<dbReference type="Proteomes" id="UP000824044">
    <property type="component" value="Unassembled WGS sequence"/>
</dbReference>
<comment type="caution">
    <text evidence="1">The sequence shown here is derived from an EMBL/GenBank/DDBJ whole genome shotgun (WGS) entry which is preliminary data.</text>
</comment>
<organism evidence="1 2">
    <name type="scientific">Candidatus Gallimonas intestinigallinarum</name>
    <dbReference type="NCBI Taxonomy" id="2838604"/>
    <lineage>
        <taxon>Bacteria</taxon>
        <taxon>Bacillati</taxon>
        <taxon>Bacillota</taxon>
        <taxon>Clostridia</taxon>
        <taxon>Candidatus Gallimonas</taxon>
    </lineage>
</organism>
<reference evidence="1" key="2">
    <citation type="submission" date="2021-04" db="EMBL/GenBank/DDBJ databases">
        <authorList>
            <person name="Gilroy R."/>
        </authorList>
    </citation>
    <scope>NUCLEOTIDE SEQUENCE</scope>
    <source>
        <strain evidence="1">CHK33-5263</strain>
    </source>
</reference>